<organism evidence="1 2">
    <name type="scientific">Penicillium brevicompactum</name>
    <dbReference type="NCBI Taxonomy" id="5074"/>
    <lineage>
        <taxon>Eukaryota</taxon>
        <taxon>Fungi</taxon>
        <taxon>Dikarya</taxon>
        <taxon>Ascomycota</taxon>
        <taxon>Pezizomycotina</taxon>
        <taxon>Eurotiomycetes</taxon>
        <taxon>Eurotiomycetidae</taxon>
        <taxon>Eurotiales</taxon>
        <taxon>Aspergillaceae</taxon>
        <taxon>Penicillium</taxon>
    </lineage>
</organism>
<reference evidence="1" key="2">
    <citation type="journal article" date="2023" name="IMA Fungus">
        <title>Comparative genomic study of the Penicillium genus elucidates a diverse pangenome and 15 lateral gene transfer events.</title>
        <authorList>
            <person name="Petersen C."/>
            <person name="Sorensen T."/>
            <person name="Nielsen M.R."/>
            <person name="Sondergaard T.E."/>
            <person name="Sorensen J.L."/>
            <person name="Fitzpatrick D.A."/>
            <person name="Frisvad J.C."/>
            <person name="Nielsen K.L."/>
        </authorList>
    </citation>
    <scope>NUCLEOTIDE SEQUENCE</scope>
    <source>
        <strain evidence="1">IBT 35675</strain>
    </source>
</reference>
<dbReference type="SUPFAM" id="SSF56059">
    <property type="entry name" value="Glutathione synthetase ATP-binding domain-like"/>
    <property type="match status" value="1"/>
</dbReference>
<dbReference type="PANTHER" id="PTHR39217:SF1">
    <property type="entry name" value="GLUTATHIONE SYNTHETASE"/>
    <property type="match status" value="1"/>
</dbReference>
<keyword evidence="2" id="KW-1185">Reference proteome</keyword>
<comment type="caution">
    <text evidence="1">The sequence shown here is derived from an EMBL/GenBank/DDBJ whole genome shotgun (WGS) entry which is preliminary data.</text>
</comment>
<dbReference type="PANTHER" id="PTHR39217">
    <property type="match status" value="1"/>
</dbReference>
<evidence type="ECO:0000313" key="2">
    <source>
        <dbReference type="Proteomes" id="UP001148299"/>
    </source>
</evidence>
<gene>
    <name evidence="1" type="ORF">N7541_002996</name>
</gene>
<proteinExistence type="predicted"/>
<sequence>MKQILFLTTPPTDLVEKYVAEDDWSNEMLPPLLSEAGALITVKRWLDEDIIASILNHDVVTFLWAEDYIRHPIEFQHFLIKARTAIESIKDSTSRPCMVNPIELVQWNMDKKYLLEMRDTGIDIPKTEIIEAKQFDSTSALHQRLIGFQSSGPLVLKPAISASSNNTTLISDISSISKEDITHLQSCIDGHLGSSIVLQQFEPSISEGEHSFIFVGESLSHVVLKSPRSGEFRCQPQFGGELSHKLVEEIQDTTLSVVNSIFDTLKDRFGGATTGKIGYMRVDGLVTNDRPFILMEIEAIEPSLYLEIGGLDQILSLLLSN</sequence>
<accession>A0A9W9RKY5</accession>
<dbReference type="InterPro" id="IPR053191">
    <property type="entry name" value="DcsG_Biosynth_Enzyme"/>
</dbReference>
<protein>
    <submittedName>
        <fullName evidence="1">Pyridoxal phosphate-dependent transferase</fullName>
    </submittedName>
</protein>
<name>A0A9W9RKY5_PENBR</name>
<keyword evidence="1" id="KW-0808">Transferase</keyword>
<dbReference type="AlphaFoldDB" id="A0A9W9RKY5"/>
<reference evidence="1" key="1">
    <citation type="submission" date="2022-12" db="EMBL/GenBank/DDBJ databases">
        <authorList>
            <person name="Petersen C."/>
        </authorList>
    </citation>
    <scope>NUCLEOTIDE SEQUENCE</scope>
    <source>
        <strain evidence="1">IBT 35675</strain>
    </source>
</reference>
<dbReference type="GO" id="GO:0016740">
    <property type="term" value="F:transferase activity"/>
    <property type="evidence" value="ECO:0007669"/>
    <property type="project" value="UniProtKB-KW"/>
</dbReference>
<dbReference type="Proteomes" id="UP001148299">
    <property type="component" value="Unassembled WGS sequence"/>
</dbReference>
<evidence type="ECO:0000313" key="1">
    <source>
        <dbReference type="EMBL" id="KAJ5362152.1"/>
    </source>
</evidence>
<dbReference type="EMBL" id="JAPZBR010000002">
    <property type="protein sequence ID" value="KAJ5362152.1"/>
    <property type="molecule type" value="Genomic_DNA"/>
</dbReference>